<sequence length="265" mass="29694">MKIVEHTERYLELANQNRRCLWGLLFATPFVVIGSIATALTVKVTTLTCQRAPGNQIDCQRTIAGILGTERELIPGNLKSVKTVKTSGTGVVLGTSQGEVNLAPYKAFVTDSQYRTADRLNAFLKNPQQQTISVEQDDRWINFLWSGNFIVGGLVIGLYSLQIPLQMSCKFQHDLDRVTIDKKYLLYGDRKTVLPLSTIKQAQVRELLFSISGDRQPLYTIDLATTDAKQVSLSVSSKNLTECQRLVNIVDRFVRQHQSSLDRTS</sequence>
<dbReference type="RefSeq" id="WP_015158233.1">
    <property type="nucleotide sequence ID" value="NC_019697.1"/>
</dbReference>
<feature type="transmembrane region" description="Helical" evidence="1">
    <location>
        <begin position="143"/>
        <end position="161"/>
    </location>
</feature>
<dbReference type="EMBL" id="CP003600">
    <property type="protein sequence ID" value="AFY92039.1"/>
    <property type="molecule type" value="Genomic_DNA"/>
</dbReference>
<proteinExistence type="predicted"/>
<keyword evidence="1" id="KW-1133">Transmembrane helix</keyword>
<evidence type="ECO:0000256" key="1">
    <source>
        <dbReference type="SAM" id="Phobius"/>
    </source>
</evidence>
<accession>K9UCV2</accession>
<feature type="transmembrane region" description="Helical" evidence="1">
    <location>
        <begin position="21"/>
        <end position="42"/>
    </location>
</feature>
<organism evidence="2 3">
    <name type="scientific">Chamaesiphon minutus (strain ATCC 27169 / PCC 6605)</name>
    <dbReference type="NCBI Taxonomy" id="1173020"/>
    <lineage>
        <taxon>Bacteria</taxon>
        <taxon>Bacillati</taxon>
        <taxon>Cyanobacteriota</taxon>
        <taxon>Cyanophyceae</taxon>
        <taxon>Gomontiellales</taxon>
        <taxon>Chamaesiphonaceae</taxon>
        <taxon>Chamaesiphon</taxon>
    </lineage>
</organism>
<reference evidence="2 3" key="1">
    <citation type="submission" date="2012-05" db="EMBL/GenBank/DDBJ databases">
        <title>Finished chromosome of genome of Chamaesiphon sp. PCC 6605.</title>
        <authorList>
            <consortium name="US DOE Joint Genome Institute"/>
            <person name="Gugger M."/>
            <person name="Coursin T."/>
            <person name="Rippka R."/>
            <person name="Tandeau De Marsac N."/>
            <person name="Huntemann M."/>
            <person name="Wei C.-L."/>
            <person name="Han J."/>
            <person name="Detter J.C."/>
            <person name="Han C."/>
            <person name="Tapia R."/>
            <person name="Chen A."/>
            <person name="Kyrpides N."/>
            <person name="Mavromatis K."/>
            <person name="Markowitz V."/>
            <person name="Szeto E."/>
            <person name="Ivanova N."/>
            <person name="Pagani I."/>
            <person name="Pati A."/>
            <person name="Goodwin L."/>
            <person name="Nordberg H.P."/>
            <person name="Cantor M.N."/>
            <person name="Hua S.X."/>
            <person name="Woyke T."/>
            <person name="Kerfeld C.A."/>
        </authorList>
    </citation>
    <scope>NUCLEOTIDE SEQUENCE [LARGE SCALE GENOMIC DNA]</scope>
    <source>
        <strain evidence="3">ATCC 27169 / PCC 6605</strain>
    </source>
</reference>
<evidence type="ECO:0000313" key="2">
    <source>
        <dbReference type="EMBL" id="AFY92039.1"/>
    </source>
</evidence>
<keyword evidence="1" id="KW-0812">Transmembrane</keyword>
<evidence type="ECO:0000313" key="3">
    <source>
        <dbReference type="Proteomes" id="UP000010366"/>
    </source>
</evidence>
<dbReference type="Proteomes" id="UP000010366">
    <property type="component" value="Chromosome"/>
</dbReference>
<keyword evidence="3" id="KW-1185">Reference proteome</keyword>
<name>K9UCV2_CHAP6</name>
<protein>
    <submittedName>
        <fullName evidence="2">Uncharacterized protein</fullName>
    </submittedName>
</protein>
<dbReference type="STRING" id="1173020.Cha6605_0771"/>
<dbReference type="OrthoDB" id="581603at2"/>
<dbReference type="eggNOG" id="ENOG5033K5V">
    <property type="taxonomic scope" value="Bacteria"/>
</dbReference>
<keyword evidence="1" id="KW-0472">Membrane</keyword>
<dbReference type="AlphaFoldDB" id="K9UCV2"/>
<dbReference type="HOGENOM" id="CLU_1092793_0_0_3"/>
<gene>
    <name evidence="2" type="ORF">Cha6605_0771</name>
</gene>
<dbReference type="KEGG" id="cmp:Cha6605_0771"/>